<feature type="non-terminal residue" evidence="2">
    <location>
        <position position="1"/>
    </location>
</feature>
<accession>A0A955RJA6</accession>
<evidence type="ECO:0000313" key="2">
    <source>
        <dbReference type="EMBL" id="MCA9383249.1"/>
    </source>
</evidence>
<name>A0A955RJA6_9BACT</name>
<keyword evidence="1" id="KW-0472">Membrane</keyword>
<evidence type="ECO:0000256" key="1">
    <source>
        <dbReference type="SAM" id="Phobius"/>
    </source>
</evidence>
<dbReference type="EMBL" id="JAGQLK010000044">
    <property type="protein sequence ID" value="MCA9383249.1"/>
    <property type="molecule type" value="Genomic_DNA"/>
</dbReference>
<organism evidence="2 3">
    <name type="scientific">Candidatus Dojkabacteria bacterium</name>
    <dbReference type="NCBI Taxonomy" id="2099670"/>
    <lineage>
        <taxon>Bacteria</taxon>
        <taxon>Candidatus Dojkabacteria</taxon>
    </lineage>
</organism>
<gene>
    <name evidence="2" type="ORF">KC909_02685</name>
</gene>
<reference evidence="2" key="2">
    <citation type="journal article" date="2021" name="Microbiome">
        <title>Successional dynamics and alternative stable states in a saline activated sludge microbial community over 9 years.</title>
        <authorList>
            <person name="Wang Y."/>
            <person name="Ye J."/>
            <person name="Ju F."/>
            <person name="Liu L."/>
            <person name="Boyd J.A."/>
            <person name="Deng Y."/>
            <person name="Parks D.H."/>
            <person name="Jiang X."/>
            <person name="Yin X."/>
            <person name="Woodcroft B.J."/>
            <person name="Tyson G.W."/>
            <person name="Hugenholtz P."/>
            <person name="Polz M.F."/>
            <person name="Zhang T."/>
        </authorList>
    </citation>
    <scope>NUCLEOTIDE SEQUENCE</scope>
    <source>
        <strain evidence="2">HKST-UBA14</strain>
    </source>
</reference>
<reference evidence="2" key="1">
    <citation type="submission" date="2020-04" db="EMBL/GenBank/DDBJ databases">
        <authorList>
            <person name="Zhang T."/>
        </authorList>
    </citation>
    <scope>NUCLEOTIDE SEQUENCE</scope>
    <source>
        <strain evidence="2">HKST-UBA14</strain>
    </source>
</reference>
<protein>
    <submittedName>
        <fullName evidence="2">Uncharacterized protein</fullName>
    </submittedName>
</protein>
<proteinExistence type="predicted"/>
<dbReference type="Proteomes" id="UP000783287">
    <property type="component" value="Unassembled WGS sequence"/>
</dbReference>
<keyword evidence="1" id="KW-0812">Transmembrane</keyword>
<evidence type="ECO:0000313" key="3">
    <source>
        <dbReference type="Proteomes" id="UP000783287"/>
    </source>
</evidence>
<dbReference type="AlphaFoldDB" id="A0A955RJA6"/>
<feature type="transmembrane region" description="Helical" evidence="1">
    <location>
        <begin position="26"/>
        <end position="49"/>
    </location>
</feature>
<comment type="caution">
    <text evidence="2">The sequence shown here is derived from an EMBL/GenBank/DDBJ whole genome shotgun (WGS) entry which is preliminary data.</text>
</comment>
<keyword evidence="1" id="KW-1133">Transmembrane helix</keyword>
<sequence length="63" mass="7132">LFTDIGNNVLVIKNSNSKAEVFKLDVIVAIIIALFFTILALVFIILVATDNWYFEIEKKNTKS</sequence>